<evidence type="ECO:0000256" key="1">
    <source>
        <dbReference type="SAM" id="MobiDB-lite"/>
    </source>
</evidence>
<dbReference type="Pfam" id="PF07589">
    <property type="entry name" value="PEP-CTERM"/>
    <property type="match status" value="1"/>
</dbReference>
<dbReference type="Proteomes" id="UP000002186">
    <property type="component" value="Chromosome"/>
</dbReference>
<feature type="region of interest" description="Disordered" evidence="1">
    <location>
        <begin position="22"/>
        <end position="42"/>
    </location>
</feature>
<protein>
    <recommendedName>
        <fullName evidence="3">Ice-binding protein C-terminal domain-containing protein</fullName>
    </recommendedName>
</protein>
<proteinExistence type="predicted"/>
<keyword evidence="2" id="KW-0472">Membrane</keyword>
<accession>C4KAK3</accession>
<dbReference type="KEGG" id="tmz:Tmz1t_2830"/>
<dbReference type="AlphaFoldDB" id="C4KAK3"/>
<organism evidence="4 5">
    <name type="scientific">Thauera aminoaromatica</name>
    <dbReference type="NCBI Taxonomy" id="164330"/>
    <lineage>
        <taxon>Bacteria</taxon>
        <taxon>Pseudomonadati</taxon>
        <taxon>Pseudomonadota</taxon>
        <taxon>Betaproteobacteria</taxon>
        <taxon>Rhodocyclales</taxon>
        <taxon>Zoogloeaceae</taxon>
        <taxon>Thauera</taxon>
    </lineage>
</organism>
<evidence type="ECO:0000259" key="3">
    <source>
        <dbReference type="Pfam" id="PF07589"/>
    </source>
</evidence>
<reference evidence="4 5" key="2">
    <citation type="journal article" date="2012" name="Stand. Genomic Sci.">
        <title>Complete genome sequence of Thauera aminoaromatica strain MZ1T.</title>
        <authorList>
            <person name="Jiang K."/>
            <person name="Sanseverino J."/>
            <person name="Chauhan A."/>
            <person name="Lucas S."/>
            <person name="Copeland A."/>
            <person name="Lapidus A."/>
            <person name="Del Rio T.G."/>
            <person name="Dalin E."/>
            <person name="Tice H."/>
            <person name="Bruce D."/>
            <person name="Goodwin L."/>
            <person name="Pitluck S."/>
            <person name="Sims D."/>
            <person name="Brettin T."/>
            <person name="Detter J.C."/>
            <person name="Han C."/>
            <person name="Chang Y.J."/>
            <person name="Larimer F."/>
            <person name="Land M."/>
            <person name="Hauser L."/>
            <person name="Kyrpides N.C."/>
            <person name="Mikhailova N."/>
            <person name="Moser S."/>
            <person name="Jegier P."/>
            <person name="Close D."/>
            <person name="Debruyn J.M."/>
            <person name="Wang Y."/>
            <person name="Layton A.C."/>
            <person name="Allen M.S."/>
            <person name="Sayler G.S."/>
        </authorList>
    </citation>
    <scope>NUCLEOTIDE SEQUENCE [LARGE SCALE GENOMIC DNA]</scope>
    <source>
        <strain evidence="4 5">MZ1T</strain>
    </source>
</reference>
<name>C4KAK3_THASP</name>
<sequence>MGQAGKARRIDGSIHRQPIELLQSGSDPNVPHINNPGTAPDTTQGGVLDFYWWDNNNQNISSPFSAADLARRGQGGSRSGNAEGAYQGVSCAANNNAGCYFLARFDFTSGADVNSQVNTMISPAGTQNFSSYLSVDTGVMGYWSAALDSDFFTLNPNNQRCGDPGVSCVRANDMRTAGDFTRLGAENWDVANTDIIGLGKTGTSTAFVVPEPTSLILLGLGVALIGVSRTERRARR</sequence>
<evidence type="ECO:0000256" key="2">
    <source>
        <dbReference type="SAM" id="Phobius"/>
    </source>
</evidence>
<dbReference type="NCBIfam" id="TIGR02595">
    <property type="entry name" value="PEP_CTERM"/>
    <property type="match status" value="1"/>
</dbReference>
<keyword evidence="2" id="KW-0812">Transmembrane</keyword>
<keyword evidence="5" id="KW-1185">Reference proteome</keyword>
<feature type="domain" description="Ice-binding protein C-terminal" evidence="3">
    <location>
        <begin position="209"/>
        <end position="232"/>
    </location>
</feature>
<feature type="transmembrane region" description="Helical" evidence="2">
    <location>
        <begin position="207"/>
        <end position="227"/>
    </location>
</feature>
<dbReference type="STRING" id="85643.Tmz1t_2830"/>
<dbReference type="HOGENOM" id="CLU_1174975_0_0_4"/>
<gene>
    <name evidence="4" type="ordered locus">Tmz1t_2830</name>
</gene>
<evidence type="ECO:0000313" key="5">
    <source>
        <dbReference type="Proteomes" id="UP000002186"/>
    </source>
</evidence>
<reference evidence="5" key="1">
    <citation type="submission" date="2009-05" db="EMBL/GenBank/DDBJ databases">
        <title>Complete sequence of chromosome of Thauera sp. MZ1T.</title>
        <authorList>
            <consortium name="US DOE Joint Genome Institute"/>
            <person name="Lucas S."/>
            <person name="Copeland A."/>
            <person name="Lapidus A."/>
            <person name="Glavina del Rio T."/>
            <person name="Dalin E."/>
            <person name="Tice H."/>
            <person name="Bruce D."/>
            <person name="Goodwin L."/>
            <person name="Pitluck S."/>
            <person name="Sims D."/>
            <person name="Brettin T."/>
            <person name="Detter J.C."/>
            <person name="Han C."/>
            <person name="Larimer F."/>
            <person name="Land M."/>
            <person name="Hauser L."/>
            <person name="Kyrpides N."/>
            <person name="Mikhailova N."/>
            <person name="Sayler G.S."/>
        </authorList>
    </citation>
    <scope>NUCLEOTIDE SEQUENCE [LARGE SCALE GENOMIC DNA]</scope>
    <source>
        <strain evidence="5">MZ1T</strain>
    </source>
</reference>
<evidence type="ECO:0000313" key="4">
    <source>
        <dbReference type="EMBL" id="ACR01429.1"/>
    </source>
</evidence>
<dbReference type="InterPro" id="IPR013424">
    <property type="entry name" value="Ice-binding_C"/>
</dbReference>
<dbReference type="EMBL" id="CP001281">
    <property type="protein sequence ID" value="ACR01429.1"/>
    <property type="molecule type" value="Genomic_DNA"/>
</dbReference>
<keyword evidence="2" id="KW-1133">Transmembrane helix</keyword>